<feature type="transmembrane region" description="Helical" evidence="1">
    <location>
        <begin position="54"/>
        <end position="75"/>
    </location>
</feature>
<keyword evidence="3" id="KW-1185">Reference proteome</keyword>
<evidence type="ECO:0000313" key="3">
    <source>
        <dbReference type="Proteomes" id="UP000580474"/>
    </source>
</evidence>
<keyword evidence="1" id="KW-1133">Transmembrane helix</keyword>
<dbReference type="EMBL" id="JACHIV010000001">
    <property type="protein sequence ID" value="MBB5071103.1"/>
    <property type="molecule type" value="Genomic_DNA"/>
</dbReference>
<keyword evidence="1" id="KW-0472">Membrane</keyword>
<comment type="caution">
    <text evidence="2">The sequence shown here is derived from an EMBL/GenBank/DDBJ whole genome shotgun (WGS) entry which is preliminary data.</text>
</comment>
<protein>
    <submittedName>
        <fullName evidence="2">Uncharacterized protein</fullName>
    </submittedName>
</protein>
<evidence type="ECO:0000256" key="1">
    <source>
        <dbReference type="SAM" id="Phobius"/>
    </source>
</evidence>
<dbReference type="Proteomes" id="UP000580474">
    <property type="component" value="Unassembled WGS sequence"/>
</dbReference>
<gene>
    <name evidence="2" type="ORF">BJ969_004191</name>
</gene>
<evidence type="ECO:0000313" key="2">
    <source>
        <dbReference type="EMBL" id="MBB5071103.1"/>
    </source>
</evidence>
<keyword evidence="1" id="KW-0812">Transmembrane</keyword>
<dbReference type="RefSeq" id="WP_184481195.1">
    <property type="nucleotide sequence ID" value="NZ_JACHIV010000001.1"/>
</dbReference>
<feature type="transmembrane region" description="Helical" evidence="1">
    <location>
        <begin position="25"/>
        <end position="48"/>
    </location>
</feature>
<reference evidence="2 3" key="1">
    <citation type="submission" date="2020-08" db="EMBL/GenBank/DDBJ databases">
        <title>Sequencing the genomes of 1000 actinobacteria strains.</title>
        <authorList>
            <person name="Klenk H.-P."/>
        </authorList>
    </citation>
    <scope>NUCLEOTIDE SEQUENCE [LARGE SCALE GENOMIC DNA]</scope>
    <source>
        <strain evidence="2 3">DSM 45582</strain>
    </source>
</reference>
<sequence length="177" mass="19360">MHPASRVLVISRSTQQERSIQRDGLLVVLTQIANAVACAAAAVLWWSWTDGASRWFVLIPVIAAAYSCYVARAQLRWRRIHRNMLNLQLALTDLGVTYASAAGTYSAPWSAVRQVRLRSHRAGSPYLVIDVEGWGGPLGECPGADRLALTLTGTGLRPREVSRAVHQLSSGQVTTRN</sequence>
<dbReference type="AlphaFoldDB" id="A0A840NLV9"/>
<accession>A0A840NLV9</accession>
<proteinExistence type="predicted"/>
<organism evidence="2 3">
    <name type="scientific">Saccharopolyspora gloriosae</name>
    <dbReference type="NCBI Taxonomy" id="455344"/>
    <lineage>
        <taxon>Bacteria</taxon>
        <taxon>Bacillati</taxon>
        <taxon>Actinomycetota</taxon>
        <taxon>Actinomycetes</taxon>
        <taxon>Pseudonocardiales</taxon>
        <taxon>Pseudonocardiaceae</taxon>
        <taxon>Saccharopolyspora</taxon>
    </lineage>
</organism>
<name>A0A840NLV9_9PSEU</name>